<sequence length="182" mass="19497">MPAFSRGLRPLFRTDYISLKSTNFSTTSVASSGHNRWSKIKHDKGAVDAKKTKARSIIAHDIALAVKLHGADPYINPRLATVLATAKKAGFPKNLMETAIARGQGKSTTGAALQKATLEYEKNLGIDDVMDEAIEAGAEDLEVDDDGNIIVWTEPKHGDGGGGGSAEEIRHKNRKLGYPLGS</sequence>
<dbReference type="AlphaFoldDB" id="A0A395IKC4"/>
<dbReference type="SUPFAM" id="SSF75625">
    <property type="entry name" value="YebC-like"/>
    <property type="match status" value="1"/>
</dbReference>
<reference evidence="6 7" key="1">
    <citation type="submission" date="2018-06" db="EMBL/GenBank/DDBJ databases">
        <title>Genome Sequence of the Brown Rot Fungal Pathogen Monilinia fructigena.</title>
        <authorList>
            <person name="Landi L."/>
            <person name="De Miccolis Angelini R.M."/>
            <person name="Pollastro S."/>
            <person name="Abate D."/>
            <person name="Faretra F."/>
            <person name="Romanazzi G."/>
        </authorList>
    </citation>
    <scope>NUCLEOTIDE SEQUENCE [LARGE SCALE GENOMIC DNA]</scope>
    <source>
        <strain evidence="6 7">Mfrg269</strain>
    </source>
</reference>
<dbReference type="InterPro" id="IPR026564">
    <property type="entry name" value="Transcrip_reg_TACO1-like_dom3"/>
</dbReference>
<dbReference type="EMBL" id="QKRW01000036">
    <property type="protein sequence ID" value="RAL60822.1"/>
    <property type="molecule type" value="Genomic_DNA"/>
</dbReference>
<comment type="caution">
    <text evidence="6">The sequence shown here is derived from an EMBL/GenBank/DDBJ whole genome shotgun (WGS) entry which is preliminary data.</text>
</comment>
<organism evidence="6 7">
    <name type="scientific">Monilinia fructigena</name>
    <dbReference type="NCBI Taxonomy" id="38457"/>
    <lineage>
        <taxon>Eukaryota</taxon>
        <taxon>Fungi</taxon>
        <taxon>Dikarya</taxon>
        <taxon>Ascomycota</taxon>
        <taxon>Pezizomycotina</taxon>
        <taxon>Leotiomycetes</taxon>
        <taxon>Helotiales</taxon>
        <taxon>Sclerotiniaceae</taxon>
        <taxon>Monilinia</taxon>
    </lineage>
</organism>
<evidence type="ECO:0000259" key="5">
    <source>
        <dbReference type="Pfam" id="PF20772"/>
    </source>
</evidence>
<evidence type="ECO:0000256" key="1">
    <source>
        <dbReference type="ARBA" id="ARBA00004173"/>
    </source>
</evidence>
<feature type="domain" description="TACO1/YebC-like N-terminal" evidence="5">
    <location>
        <begin position="35"/>
        <end position="106"/>
    </location>
</feature>
<keyword evidence="7" id="KW-1185">Reference proteome</keyword>
<feature type="domain" description="TACO1/YebC-like second and third" evidence="4">
    <location>
        <begin position="115"/>
        <end position="156"/>
    </location>
</feature>
<feature type="region of interest" description="Disordered" evidence="3">
    <location>
        <begin position="154"/>
        <end position="182"/>
    </location>
</feature>
<dbReference type="PANTHER" id="PTHR12532">
    <property type="entry name" value="TRANSLATIONAL ACTIVATOR OF CYTOCHROME C OXIDASE 1"/>
    <property type="match status" value="1"/>
</dbReference>
<dbReference type="InterPro" id="IPR017856">
    <property type="entry name" value="Integrase-like_N"/>
</dbReference>
<dbReference type="InterPro" id="IPR048300">
    <property type="entry name" value="TACO1_YebC-like_2nd/3rd_dom"/>
</dbReference>
<evidence type="ECO:0000259" key="4">
    <source>
        <dbReference type="Pfam" id="PF01709"/>
    </source>
</evidence>
<dbReference type="InterPro" id="IPR002876">
    <property type="entry name" value="Transcrip_reg_TACO1-like"/>
</dbReference>
<comment type="similarity">
    <text evidence="2">Belongs to the TACO1 family.</text>
</comment>
<gene>
    <name evidence="6" type="ORF">DID88_010147</name>
</gene>
<evidence type="ECO:0000256" key="2">
    <source>
        <dbReference type="ARBA" id="ARBA00008724"/>
    </source>
</evidence>
<accession>A0A395IKC4</accession>
<protein>
    <submittedName>
        <fullName evidence="6">Uncharacterized protein</fullName>
    </submittedName>
</protein>
<proteinExistence type="inferred from homology"/>
<dbReference type="InterPro" id="IPR029072">
    <property type="entry name" value="YebC-like"/>
</dbReference>
<evidence type="ECO:0000256" key="3">
    <source>
        <dbReference type="SAM" id="MobiDB-lite"/>
    </source>
</evidence>
<dbReference type="FunFam" id="1.10.10.200:FF:000002">
    <property type="entry name" value="Probable transcriptional regulatory protein CLM62_37755"/>
    <property type="match status" value="1"/>
</dbReference>
<evidence type="ECO:0000313" key="6">
    <source>
        <dbReference type="EMBL" id="RAL60822.1"/>
    </source>
</evidence>
<dbReference type="Pfam" id="PF01709">
    <property type="entry name" value="Transcrip_reg"/>
    <property type="match status" value="1"/>
</dbReference>
<dbReference type="PANTHER" id="PTHR12532:SF0">
    <property type="entry name" value="TRANSLATIONAL ACTIVATOR OF CYTOCHROME C OXIDASE 1"/>
    <property type="match status" value="1"/>
</dbReference>
<dbReference type="Gene3D" id="3.30.70.980">
    <property type="match status" value="1"/>
</dbReference>
<dbReference type="Pfam" id="PF20772">
    <property type="entry name" value="TACO1_YebC_N"/>
    <property type="match status" value="1"/>
</dbReference>
<name>A0A395IKC4_9HELO</name>
<dbReference type="Proteomes" id="UP000249056">
    <property type="component" value="Unassembled WGS sequence"/>
</dbReference>
<dbReference type="OrthoDB" id="2017544at2759"/>
<dbReference type="GO" id="GO:0005739">
    <property type="term" value="C:mitochondrion"/>
    <property type="evidence" value="ECO:0007669"/>
    <property type="project" value="UniProtKB-SubCell"/>
</dbReference>
<evidence type="ECO:0000313" key="7">
    <source>
        <dbReference type="Proteomes" id="UP000249056"/>
    </source>
</evidence>
<dbReference type="InterPro" id="IPR049083">
    <property type="entry name" value="TACO1_YebC_N"/>
</dbReference>
<comment type="subcellular location">
    <subcellularLocation>
        <location evidence="1">Mitochondrion</location>
    </subcellularLocation>
</comment>
<dbReference type="Gene3D" id="1.10.10.200">
    <property type="match status" value="1"/>
</dbReference>